<sequence length="69" mass="7564">MTFIIAADEQSNTKARNVFFTNYKHAELLDADYIIPDADEFGGPIVNNGLLHGAQKTQGDGSRPLKKSI</sequence>
<dbReference type="OrthoDB" id="5678128at2"/>
<evidence type="ECO:0000313" key="2">
    <source>
        <dbReference type="Proteomes" id="UP000798488"/>
    </source>
</evidence>
<dbReference type="AlphaFoldDB" id="A0A9D2WPP5"/>
<evidence type="ECO:0000313" key="1">
    <source>
        <dbReference type="EMBL" id="KAF1084337.1"/>
    </source>
</evidence>
<dbReference type="Proteomes" id="UP000798488">
    <property type="component" value="Unassembled WGS sequence"/>
</dbReference>
<dbReference type="EMBL" id="LSRS01000005">
    <property type="protein sequence ID" value="KAF1084337.1"/>
    <property type="molecule type" value="Genomic_DNA"/>
</dbReference>
<comment type="caution">
    <text evidence="1">The sequence shown here is derived from an EMBL/GenBank/DDBJ whole genome shotgun (WGS) entry which is preliminary data.</text>
</comment>
<proteinExistence type="predicted"/>
<accession>A0A9D2WPP5</accession>
<protein>
    <submittedName>
        <fullName evidence="1">Uncharacterized protein</fullName>
    </submittedName>
</protein>
<reference evidence="1" key="1">
    <citation type="submission" date="2016-02" db="EMBL/GenBank/DDBJ databases">
        <title>Draft Genome Sequence of Sporotomaculum syntrophicum Strain FB, a Syntrophic Benzoate Degrader.</title>
        <authorList>
            <person name="Nobu M.K."/>
            <person name="Narihiro T."/>
            <person name="Qiu Y.-L."/>
            <person name="Ohashi A."/>
            <person name="Liu W.-T."/>
            <person name="Yuji S."/>
        </authorList>
    </citation>
    <scope>NUCLEOTIDE SEQUENCE</scope>
    <source>
        <strain evidence="1">FB</strain>
    </source>
</reference>
<name>A0A9D2WPP5_9FIRM</name>
<keyword evidence="2" id="KW-1185">Reference proteome</keyword>
<organism evidence="1 2">
    <name type="scientific">Sporotomaculum syntrophicum</name>
    <dbReference type="NCBI Taxonomy" id="182264"/>
    <lineage>
        <taxon>Bacteria</taxon>
        <taxon>Bacillati</taxon>
        <taxon>Bacillota</taxon>
        <taxon>Clostridia</taxon>
        <taxon>Eubacteriales</taxon>
        <taxon>Desulfallaceae</taxon>
        <taxon>Sporotomaculum</taxon>
    </lineage>
</organism>
<gene>
    <name evidence="1" type="ORF">SPSYN_02113</name>
</gene>
<dbReference type="RefSeq" id="WP_161822437.1">
    <property type="nucleotide sequence ID" value="NZ_LSRS01000005.1"/>
</dbReference>